<dbReference type="InterPro" id="IPR032353">
    <property type="entry name" value="AZUL"/>
</dbReference>
<keyword evidence="5" id="KW-0963">Cytoplasm</keyword>
<evidence type="ECO:0000313" key="22">
    <source>
        <dbReference type="Proteomes" id="UP001283361"/>
    </source>
</evidence>
<evidence type="ECO:0000256" key="14">
    <source>
        <dbReference type="ARBA" id="ARBA00023242"/>
    </source>
</evidence>
<dbReference type="FunFam" id="3.90.1750.10:FF:000008">
    <property type="entry name" value="Putative ubiquitin-protein ligase E3A"/>
    <property type="match status" value="1"/>
</dbReference>
<evidence type="ECO:0000256" key="16">
    <source>
        <dbReference type="ARBA" id="ARBA00077235"/>
    </source>
</evidence>
<keyword evidence="7" id="KW-0808">Transferase</keyword>
<comment type="catalytic activity">
    <reaction evidence="1">
        <text>S-ubiquitinyl-[E2 ubiquitin-conjugating enzyme]-L-cysteine + [acceptor protein]-L-lysine = [E2 ubiquitin-conjugating enzyme]-L-cysteine + N(6)-ubiquitinyl-[acceptor protein]-L-lysine.</text>
        <dbReference type="EC" id="2.3.2.26"/>
    </reaction>
</comment>
<feature type="compositionally biased region" description="Polar residues" evidence="19">
    <location>
        <begin position="1"/>
        <end position="25"/>
    </location>
</feature>
<comment type="caution">
    <text evidence="21">The sequence shown here is derived from an EMBL/GenBank/DDBJ whole genome shotgun (WGS) entry which is preliminary data.</text>
</comment>
<protein>
    <recommendedName>
        <fullName evidence="15">Ubiquitin-protein ligase E3A</fullName>
        <ecNumber evidence="4">2.3.2.26</ecNumber>
    </recommendedName>
    <alternativeName>
        <fullName evidence="17">HECT-type ubiquitin transferase E3A</fullName>
    </alternativeName>
    <alternativeName>
        <fullName evidence="16">Oncogenic protein-associated protein E6-AP</fullName>
    </alternativeName>
</protein>
<dbReference type="EMBL" id="JAWDGP010001840">
    <property type="protein sequence ID" value="KAK3787767.1"/>
    <property type="molecule type" value="Genomic_DNA"/>
</dbReference>
<keyword evidence="12" id="KW-0647">Proteasome</keyword>
<dbReference type="EC" id="2.3.2.26" evidence="4"/>
<dbReference type="FunFam" id="3.30.2410.10:FF:000003">
    <property type="entry name" value="probable E3 ubiquitin-protein ligase HERC4 isoform X1"/>
    <property type="match status" value="1"/>
</dbReference>
<evidence type="ECO:0000256" key="4">
    <source>
        <dbReference type="ARBA" id="ARBA00012485"/>
    </source>
</evidence>
<feature type="active site" description="Glycyl thioester intermediate" evidence="18">
    <location>
        <position position="906"/>
    </location>
</feature>
<dbReference type="GO" id="GO:0080090">
    <property type="term" value="P:regulation of primary metabolic process"/>
    <property type="evidence" value="ECO:0007669"/>
    <property type="project" value="UniProtKB-ARBA"/>
</dbReference>
<keyword evidence="11" id="KW-0862">Zinc</keyword>
<keyword evidence="6" id="KW-0597">Phosphoprotein</keyword>
<keyword evidence="14" id="KW-0539">Nucleus</keyword>
<dbReference type="PANTHER" id="PTHR45700:SF8">
    <property type="entry name" value="HECT-TYPE E3 UBIQUITIN TRANSFERASE"/>
    <property type="match status" value="1"/>
</dbReference>
<evidence type="ECO:0000256" key="6">
    <source>
        <dbReference type="ARBA" id="ARBA00022553"/>
    </source>
</evidence>
<name>A0AAE1AJ87_9GAST</name>
<dbReference type="SUPFAM" id="SSF56204">
    <property type="entry name" value="Hect, E3 ligase catalytic domain"/>
    <property type="match status" value="1"/>
</dbReference>
<feature type="domain" description="HECT" evidence="20">
    <location>
        <begin position="609"/>
        <end position="938"/>
    </location>
</feature>
<proteinExistence type="predicted"/>
<dbReference type="Gene3D" id="3.30.2410.10">
    <property type="entry name" value="Hect, E3 ligase catalytic domain"/>
    <property type="match status" value="1"/>
</dbReference>
<evidence type="ECO:0000256" key="11">
    <source>
        <dbReference type="ARBA" id="ARBA00022833"/>
    </source>
</evidence>
<dbReference type="Gene3D" id="3.30.2160.10">
    <property type="entry name" value="Hect, E3 ligase catalytic domain"/>
    <property type="match status" value="1"/>
</dbReference>
<evidence type="ECO:0000256" key="8">
    <source>
        <dbReference type="ARBA" id="ARBA00022723"/>
    </source>
</evidence>
<dbReference type="InterPro" id="IPR035983">
    <property type="entry name" value="Hect_E3_ubiquitin_ligase"/>
</dbReference>
<dbReference type="GO" id="GO:0048511">
    <property type="term" value="P:rhythmic process"/>
    <property type="evidence" value="ECO:0007669"/>
    <property type="project" value="UniProtKB-KW"/>
</dbReference>
<dbReference type="PROSITE" id="PS50237">
    <property type="entry name" value="HECT"/>
    <property type="match status" value="1"/>
</dbReference>
<dbReference type="GO" id="GO:0061630">
    <property type="term" value="F:ubiquitin protein ligase activity"/>
    <property type="evidence" value="ECO:0007669"/>
    <property type="project" value="UniProtKB-EC"/>
</dbReference>
<evidence type="ECO:0000313" key="21">
    <source>
        <dbReference type="EMBL" id="KAK3787767.1"/>
    </source>
</evidence>
<evidence type="ECO:0000256" key="5">
    <source>
        <dbReference type="ARBA" id="ARBA00022490"/>
    </source>
</evidence>
<dbReference type="GO" id="GO:0048731">
    <property type="term" value="P:system development"/>
    <property type="evidence" value="ECO:0007669"/>
    <property type="project" value="UniProtKB-ARBA"/>
</dbReference>
<dbReference type="Gene3D" id="3.90.1750.10">
    <property type="entry name" value="Hect, E3 ligase catalytic domains"/>
    <property type="match status" value="1"/>
</dbReference>
<gene>
    <name evidence="21" type="ORF">RRG08_049713</name>
</gene>
<evidence type="ECO:0000259" key="20">
    <source>
        <dbReference type="PROSITE" id="PS50237"/>
    </source>
</evidence>
<dbReference type="GO" id="GO:0048513">
    <property type="term" value="P:animal organ development"/>
    <property type="evidence" value="ECO:0007669"/>
    <property type="project" value="UniProtKB-ARBA"/>
</dbReference>
<evidence type="ECO:0000256" key="2">
    <source>
        <dbReference type="ARBA" id="ARBA00004123"/>
    </source>
</evidence>
<evidence type="ECO:0000256" key="18">
    <source>
        <dbReference type="PROSITE-ProRule" id="PRU00104"/>
    </source>
</evidence>
<keyword evidence="9" id="KW-0863">Zinc-finger</keyword>
<dbReference type="CDD" id="cd00078">
    <property type="entry name" value="HECTc"/>
    <property type="match status" value="1"/>
</dbReference>
<feature type="region of interest" description="Disordered" evidence="19">
    <location>
        <begin position="97"/>
        <end position="184"/>
    </location>
</feature>
<evidence type="ECO:0000256" key="12">
    <source>
        <dbReference type="ARBA" id="ARBA00022942"/>
    </source>
</evidence>
<accession>A0AAE1AJ87</accession>
<feature type="compositionally biased region" description="Low complexity" evidence="19">
    <location>
        <begin position="121"/>
        <end position="152"/>
    </location>
</feature>
<evidence type="ECO:0000256" key="17">
    <source>
        <dbReference type="ARBA" id="ARBA00077264"/>
    </source>
</evidence>
<feature type="compositionally biased region" description="Polar residues" evidence="19">
    <location>
        <begin position="166"/>
        <end position="180"/>
    </location>
</feature>
<feature type="compositionally biased region" description="Basic and acidic residues" evidence="19">
    <location>
        <begin position="29"/>
        <end position="43"/>
    </location>
</feature>
<evidence type="ECO:0000256" key="10">
    <source>
        <dbReference type="ARBA" id="ARBA00022786"/>
    </source>
</evidence>
<dbReference type="Proteomes" id="UP001283361">
    <property type="component" value="Unassembled WGS sequence"/>
</dbReference>
<evidence type="ECO:0000256" key="19">
    <source>
        <dbReference type="SAM" id="MobiDB-lite"/>
    </source>
</evidence>
<sequence length="938" mass="105009">MSSSNSGGSLDGQQSASELTGNFEITGTEGKKSPSPDMSKRVAAKERIQQYYSQLTEGCGNDSCTNENCASSSSFRFKDIDRNKLAVEAISLSKDKAELCERRPSKVSRLPTPEGKQEGGPSCSPANVSAPSPSSTSLSSSTTSVATSVTAPGGPVGQGAKAKVPSPTSSCKLDLTANSSAKDREPEFLTEELLNRVIEECQAKKSWSRLIHLIGSVFNNPESILLSFRVKNESTHNPTSACDTDINSTSKALGTGTPMDCSESDSKLNSSLVSSDRKLSSTVDAGDVYPLDLASLRRAYSHLAEVPDQPFQGALINALLALAPTVDRDIRYRGALDRDPNYILVFVVVLEIPMLHWPEYLENAFPSICRAVGQLPVLYQARLAHIWAGFGAEKLRDMVHSLQQLITVQVINNELNWSATRRPGDIPAITGATRVLKILYYASMLGGKMDPLDLVEEEKRLSEADSLQEHMQGAFGFEIKDSTPPKEDPLGQQLGVQVIHCREPLVPWEDFINEPLNDNLELGDDYTNYRLESENKFSFVPYHFILTTASKHTSMYYDNRIRMLHERRAAFVQTLVHGGPPNPFLRVRVRRDHIVDDALVNLEMIAMEYPSDLRKQLFVEFEGEQGLDEGGVSKEFFQLIVEELFNPDIGMFTYNEQSHHFWFNSMSFENDAQFTLIGILLGLAIYNSCILDIHFPMVVYRKLMGKKGTFKDLYDVDPTLMKSLSEMLDYNDDDFQEVFEQTFRIGYKDVFGNNLTYDLKEGGENIFVTQENKLEFVDLYADYLLNKSIEQQFRAFKRGFLMVTSESPLRQLFRPDEIEVLVCGSKIFDFQALEKATTYDGGFTEDSTTIRHFWSVVHALPEEEKRKLLQFTTGTDRVPVGGLSKLKMIVARNGPDSDRLPTSHTCFNVLLLPEYSSEDKLRDRLLKAINYSKGFGML</sequence>
<dbReference type="GO" id="GO:0042752">
    <property type="term" value="P:regulation of circadian rhythm"/>
    <property type="evidence" value="ECO:0007669"/>
    <property type="project" value="UniProtKB-ARBA"/>
</dbReference>
<dbReference type="GO" id="GO:0000209">
    <property type="term" value="P:protein polyubiquitination"/>
    <property type="evidence" value="ECO:0007669"/>
    <property type="project" value="InterPro"/>
</dbReference>
<feature type="region of interest" description="Disordered" evidence="19">
    <location>
        <begin position="1"/>
        <end position="43"/>
    </location>
</feature>
<dbReference type="GO" id="GO:0008270">
    <property type="term" value="F:zinc ion binding"/>
    <property type="evidence" value="ECO:0007669"/>
    <property type="project" value="UniProtKB-KW"/>
</dbReference>
<dbReference type="AlphaFoldDB" id="A0AAE1AJ87"/>
<dbReference type="GO" id="GO:0010604">
    <property type="term" value="P:positive regulation of macromolecule metabolic process"/>
    <property type="evidence" value="ECO:0007669"/>
    <property type="project" value="UniProtKB-ARBA"/>
</dbReference>
<keyword evidence="13" id="KW-0090">Biological rhythms</keyword>
<dbReference type="GO" id="GO:0005737">
    <property type="term" value="C:cytoplasm"/>
    <property type="evidence" value="ECO:0007669"/>
    <property type="project" value="UniProtKB-SubCell"/>
</dbReference>
<keyword evidence="22" id="KW-1185">Reference proteome</keyword>
<evidence type="ECO:0000256" key="13">
    <source>
        <dbReference type="ARBA" id="ARBA00023108"/>
    </source>
</evidence>
<evidence type="ECO:0000256" key="9">
    <source>
        <dbReference type="ARBA" id="ARBA00022771"/>
    </source>
</evidence>
<dbReference type="SMART" id="SM00119">
    <property type="entry name" value="HECTc"/>
    <property type="match status" value="1"/>
</dbReference>
<dbReference type="GO" id="GO:0005634">
    <property type="term" value="C:nucleus"/>
    <property type="evidence" value="ECO:0007669"/>
    <property type="project" value="UniProtKB-SubCell"/>
</dbReference>
<dbReference type="InterPro" id="IPR042556">
    <property type="entry name" value="AZUL_sf"/>
</dbReference>
<dbReference type="GO" id="GO:0030518">
    <property type="term" value="P:nuclear receptor-mediated steroid hormone signaling pathway"/>
    <property type="evidence" value="ECO:0007669"/>
    <property type="project" value="UniProtKB-ARBA"/>
</dbReference>
<evidence type="ECO:0000256" key="1">
    <source>
        <dbReference type="ARBA" id="ARBA00000885"/>
    </source>
</evidence>
<dbReference type="Gene3D" id="6.10.130.10">
    <property type="entry name" value="Ubiquitin-protein ligase E3A, N-terminal zinc-binding domain (AZUL)"/>
    <property type="match status" value="1"/>
</dbReference>
<keyword evidence="8" id="KW-0479">Metal-binding</keyword>
<evidence type="ECO:0000256" key="15">
    <source>
        <dbReference type="ARBA" id="ARBA00067504"/>
    </source>
</evidence>
<evidence type="ECO:0000256" key="3">
    <source>
        <dbReference type="ARBA" id="ARBA00004496"/>
    </source>
</evidence>
<reference evidence="21" key="1">
    <citation type="journal article" date="2023" name="G3 (Bethesda)">
        <title>A reference genome for the long-term kleptoplast-retaining sea slug Elysia crispata morphotype clarki.</title>
        <authorList>
            <person name="Eastman K.E."/>
            <person name="Pendleton A.L."/>
            <person name="Shaikh M.A."/>
            <person name="Suttiyut T."/>
            <person name="Ogas R."/>
            <person name="Tomko P."/>
            <person name="Gavelis G."/>
            <person name="Widhalm J.R."/>
            <person name="Wisecaver J.H."/>
        </authorList>
    </citation>
    <scope>NUCLEOTIDE SEQUENCE</scope>
    <source>
        <strain evidence="21">ECLA1</strain>
    </source>
</reference>
<dbReference type="Pfam" id="PF16558">
    <property type="entry name" value="AZUL"/>
    <property type="match status" value="1"/>
</dbReference>
<dbReference type="Pfam" id="PF00632">
    <property type="entry name" value="HECT"/>
    <property type="match status" value="1"/>
</dbReference>
<dbReference type="InterPro" id="IPR000569">
    <property type="entry name" value="HECT_dom"/>
</dbReference>
<organism evidence="21 22">
    <name type="scientific">Elysia crispata</name>
    <name type="common">lettuce slug</name>
    <dbReference type="NCBI Taxonomy" id="231223"/>
    <lineage>
        <taxon>Eukaryota</taxon>
        <taxon>Metazoa</taxon>
        <taxon>Spiralia</taxon>
        <taxon>Lophotrochozoa</taxon>
        <taxon>Mollusca</taxon>
        <taxon>Gastropoda</taxon>
        <taxon>Heterobranchia</taxon>
        <taxon>Euthyneura</taxon>
        <taxon>Panpulmonata</taxon>
        <taxon>Sacoglossa</taxon>
        <taxon>Placobranchoidea</taxon>
        <taxon>Plakobranchidae</taxon>
        <taxon>Elysia</taxon>
    </lineage>
</organism>
<comment type="subcellular location">
    <subcellularLocation>
        <location evidence="3">Cytoplasm</location>
    </subcellularLocation>
    <subcellularLocation>
        <location evidence="2">Nucleus</location>
    </subcellularLocation>
</comment>
<evidence type="ECO:0000256" key="7">
    <source>
        <dbReference type="ARBA" id="ARBA00022679"/>
    </source>
</evidence>
<dbReference type="GO" id="GO:0006511">
    <property type="term" value="P:ubiquitin-dependent protein catabolic process"/>
    <property type="evidence" value="ECO:0007669"/>
    <property type="project" value="UniProtKB-ARBA"/>
</dbReference>
<keyword evidence="10 18" id="KW-0833">Ubl conjugation pathway</keyword>
<dbReference type="FunFam" id="3.30.2160.10:FF:000004">
    <property type="entry name" value="probable E3 ubiquitin-protein ligase HERC4 isoform X1"/>
    <property type="match status" value="1"/>
</dbReference>
<dbReference type="GO" id="GO:0000502">
    <property type="term" value="C:proteasome complex"/>
    <property type="evidence" value="ECO:0007669"/>
    <property type="project" value="UniProtKB-KW"/>
</dbReference>
<dbReference type="PANTHER" id="PTHR45700">
    <property type="entry name" value="UBIQUITIN-PROTEIN LIGASE E3C"/>
    <property type="match status" value="1"/>
</dbReference>
<dbReference type="InterPro" id="IPR044611">
    <property type="entry name" value="E3A/B/C-like"/>
</dbReference>